<reference evidence="1" key="2">
    <citation type="submission" date="2009-12" db="EMBL/GenBank/DDBJ databases">
        <authorList>
            <person name="Summers A.O."/>
            <person name="Shearer J."/>
            <person name="Wireman J."/>
        </authorList>
    </citation>
    <scope>NUCLEOTIDE SEQUENCE</scope>
    <source>
        <strain evidence="1">SK1700</strain>
        <plasmid evidence="1">pSK53</plasmid>
    </source>
</reference>
<reference evidence="1" key="1">
    <citation type="submission" date="2009-09" db="EMBL/GenBank/DDBJ databases">
        <authorList>
            <person name="Gill J."/>
            <person name="Borman J."/>
            <person name="Shetty J."/>
            <person name="Hostetler J."/>
            <person name="Durkin S."/>
            <person name="Montgomery B."/>
        </authorList>
    </citation>
    <scope>NUCLEOTIDE SEQUENCE</scope>
    <source>
        <strain evidence="1">SK1700</strain>
        <plasmid evidence="1">pSK53</plasmid>
    </source>
</reference>
<dbReference type="EMBL" id="GQ915270">
    <property type="protein sequence ID" value="ADA81137.1"/>
    <property type="molecule type" value="Genomic_DNA"/>
</dbReference>
<sequence length="38" mass="4555">MVFKGRYYEILQRNMYSNVGDFLQFVNFQTIESMGTRA</sequence>
<protein>
    <submittedName>
        <fullName evidence="1">Uncharacterized protein</fullName>
    </submittedName>
</protein>
<accession>D2JLC6</accession>
<organism evidence="1">
    <name type="scientific">Staphylococcus aureus</name>
    <dbReference type="NCBI Taxonomy" id="1280"/>
    <lineage>
        <taxon>Bacteria</taxon>
        <taxon>Bacillati</taxon>
        <taxon>Bacillota</taxon>
        <taxon>Bacilli</taxon>
        <taxon>Bacillales</taxon>
        <taxon>Staphylococcaceae</taxon>
        <taxon>Staphylococcus</taxon>
    </lineage>
</organism>
<name>D2JLC6_STAAU</name>
<geneLocation type="plasmid" evidence="1">
    <name>pSK53</name>
</geneLocation>
<keyword evidence="1" id="KW-0614">Plasmid</keyword>
<gene>
    <name evidence="1" type="ORF">SAP090A_038</name>
</gene>
<evidence type="ECO:0000313" key="1">
    <source>
        <dbReference type="EMBL" id="ADA81137.1"/>
    </source>
</evidence>
<dbReference type="AlphaFoldDB" id="D2JLC6"/>
<proteinExistence type="predicted"/>